<proteinExistence type="predicted"/>
<evidence type="ECO:0000313" key="3">
    <source>
        <dbReference type="Proteomes" id="UP000663844"/>
    </source>
</evidence>
<name>A0A819L6Y9_9BILA</name>
<keyword evidence="1" id="KW-0812">Transmembrane</keyword>
<protein>
    <recommendedName>
        <fullName evidence="4">G-protein coupled receptors family 1 profile domain-containing protein</fullName>
    </recommendedName>
</protein>
<feature type="transmembrane region" description="Helical" evidence="1">
    <location>
        <begin position="54"/>
        <end position="78"/>
    </location>
</feature>
<evidence type="ECO:0000256" key="1">
    <source>
        <dbReference type="SAM" id="Phobius"/>
    </source>
</evidence>
<feature type="transmembrane region" description="Helical" evidence="1">
    <location>
        <begin position="22"/>
        <end position="42"/>
    </location>
</feature>
<dbReference type="AlphaFoldDB" id="A0A819L6Y9"/>
<accession>A0A819L6Y9</accession>
<comment type="caution">
    <text evidence="2">The sequence shown here is derived from an EMBL/GenBank/DDBJ whole genome shotgun (WGS) entry which is preliminary data.</text>
</comment>
<sequence>MDCIIMSTANILPLVQRVMTRYILFTIAVFGNLGHIISIIILSQKQRRSNSCSIYLLATSIFGLIITNWTIILLVYALDHTNLVSISLTLCRIRGYITHTSSICFRYTVVVACTHQCGVYELYN</sequence>
<organism evidence="2 3">
    <name type="scientific">Adineta steineri</name>
    <dbReference type="NCBI Taxonomy" id="433720"/>
    <lineage>
        <taxon>Eukaryota</taxon>
        <taxon>Metazoa</taxon>
        <taxon>Spiralia</taxon>
        <taxon>Gnathifera</taxon>
        <taxon>Rotifera</taxon>
        <taxon>Eurotatoria</taxon>
        <taxon>Bdelloidea</taxon>
        <taxon>Adinetida</taxon>
        <taxon>Adinetidae</taxon>
        <taxon>Adineta</taxon>
    </lineage>
</organism>
<dbReference type="Gene3D" id="1.20.1070.10">
    <property type="entry name" value="Rhodopsin 7-helix transmembrane proteins"/>
    <property type="match status" value="1"/>
</dbReference>
<dbReference type="Proteomes" id="UP000663844">
    <property type="component" value="Unassembled WGS sequence"/>
</dbReference>
<evidence type="ECO:0008006" key="4">
    <source>
        <dbReference type="Google" id="ProtNLM"/>
    </source>
</evidence>
<evidence type="ECO:0000313" key="2">
    <source>
        <dbReference type="EMBL" id="CAF3956471.1"/>
    </source>
</evidence>
<gene>
    <name evidence="2" type="ORF">OXD698_LOCUS26994</name>
</gene>
<dbReference type="SUPFAM" id="SSF81321">
    <property type="entry name" value="Family A G protein-coupled receptor-like"/>
    <property type="match status" value="1"/>
</dbReference>
<dbReference type="EMBL" id="CAJOAZ010002749">
    <property type="protein sequence ID" value="CAF3956471.1"/>
    <property type="molecule type" value="Genomic_DNA"/>
</dbReference>
<reference evidence="2" key="1">
    <citation type="submission" date="2021-02" db="EMBL/GenBank/DDBJ databases">
        <authorList>
            <person name="Nowell W R."/>
        </authorList>
    </citation>
    <scope>NUCLEOTIDE SEQUENCE</scope>
</reference>
<keyword evidence="1" id="KW-0472">Membrane</keyword>
<keyword evidence="1" id="KW-1133">Transmembrane helix</keyword>